<dbReference type="GO" id="GO:0006941">
    <property type="term" value="P:striated muscle contraction"/>
    <property type="evidence" value="ECO:0007669"/>
    <property type="project" value="TreeGrafter"/>
</dbReference>
<dbReference type="AlphaFoldDB" id="A0A1S8WJM3"/>
<dbReference type="PANTHER" id="PTHR46399">
    <property type="entry name" value="B30.2/SPRY DOMAIN-CONTAINING PROTEIN"/>
    <property type="match status" value="1"/>
</dbReference>
<dbReference type="GO" id="GO:0034704">
    <property type="term" value="C:calcium channel complex"/>
    <property type="evidence" value="ECO:0007669"/>
    <property type="project" value="TreeGrafter"/>
</dbReference>
<dbReference type="GO" id="GO:0005790">
    <property type="term" value="C:smooth endoplasmic reticulum"/>
    <property type="evidence" value="ECO:0007669"/>
    <property type="project" value="TreeGrafter"/>
</dbReference>
<keyword evidence="2" id="KW-1185">Reference proteome</keyword>
<reference evidence="1 2" key="1">
    <citation type="submission" date="2015-03" db="EMBL/GenBank/DDBJ databases">
        <title>Draft genome of the nematode, Opisthorchis viverrini.</title>
        <authorList>
            <person name="Mitreva M."/>
        </authorList>
    </citation>
    <scope>NUCLEOTIDE SEQUENCE [LARGE SCALE GENOMIC DNA]</scope>
    <source>
        <strain evidence="1">Khon Kaen</strain>
    </source>
</reference>
<dbReference type="PANTHER" id="PTHR46399:SF8">
    <property type="entry name" value="B30.2_SPRY DOMAIN-CONTAINING PROTEIN"/>
    <property type="match status" value="1"/>
</dbReference>
<organism evidence="1 2">
    <name type="scientific">Opisthorchis viverrini</name>
    <name type="common">Southeast Asian liver fluke</name>
    <dbReference type="NCBI Taxonomy" id="6198"/>
    <lineage>
        <taxon>Eukaryota</taxon>
        <taxon>Metazoa</taxon>
        <taxon>Spiralia</taxon>
        <taxon>Lophotrochozoa</taxon>
        <taxon>Platyhelminthes</taxon>
        <taxon>Trematoda</taxon>
        <taxon>Digenea</taxon>
        <taxon>Opisthorchiida</taxon>
        <taxon>Opisthorchiata</taxon>
        <taxon>Opisthorchiidae</taxon>
        <taxon>Opisthorchis</taxon>
    </lineage>
</organism>
<evidence type="ECO:0000313" key="1">
    <source>
        <dbReference type="EMBL" id="OON14647.1"/>
    </source>
</evidence>
<dbReference type="GO" id="GO:0014808">
    <property type="term" value="P:release of sequestered calcium ion into cytosol by sarcoplasmic reticulum"/>
    <property type="evidence" value="ECO:0007669"/>
    <property type="project" value="TreeGrafter"/>
</dbReference>
<dbReference type="Proteomes" id="UP000243686">
    <property type="component" value="Unassembled WGS sequence"/>
</dbReference>
<dbReference type="GO" id="GO:0005219">
    <property type="term" value="F:ryanodine-sensitive calcium-release channel activity"/>
    <property type="evidence" value="ECO:0007669"/>
    <property type="project" value="TreeGrafter"/>
</dbReference>
<dbReference type="GO" id="GO:0042383">
    <property type="term" value="C:sarcolemma"/>
    <property type="evidence" value="ECO:0007669"/>
    <property type="project" value="TreeGrafter"/>
</dbReference>
<gene>
    <name evidence="1" type="ORF">X801_09565</name>
</gene>
<evidence type="ECO:0000313" key="2">
    <source>
        <dbReference type="Proteomes" id="UP000243686"/>
    </source>
</evidence>
<proteinExistence type="predicted"/>
<dbReference type="EMBL" id="KV906502">
    <property type="protein sequence ID" value="OON14647.1"/>
    <property type="molecule type" value="Genomic_DNA"/>
</dbReference>
<dbReference type="InterPro" id="IPR015925">
    <property type="entry name" value="Ryanodine_IP3_receptor"/>
</dbReference>
<name>A0A1S8WJM3_OPIVI</name>
<dbReference type="GO" id="GO:0030018">
    <property type="term" value="C:Z disc"/>
    <property type="evidence" value="ECO:0007669"/>
    <property type="project" value="TreeGrafter"/>
</dbReference>
<protein>
    <submittedName>
        <fullName evidence="1">Uncharacterized protein</fullName>
    </submittedName>
</protein>
<accession>A0A1S8WJM3</accession>
<sequence length="170" mass="18981">MSSVHETMPSTRFSASRTCVTSSHDMKFFVKVVLPLVERYFETQHSYFLDPLTGASLEEKKMAATLFCKLFSLLRAKLSAFGHDVQIAVSCLQGLVQTIDVKAILKMGTAEDFIRSRLLPFFVNCADDLCVLLRNLDNARYSHVKGQQIIDLASAASSNYEVEYLAGSKK</sequence>
<dbReference type="GO" id="GO:0033017">
    <property type="term" value="C:sarcoplasmic reticulum membrane"/>
    <property type="evidence" value="ECO:0007669"/>
    <property type="project" value="TreeGrafter"/>
</dbReference>